<evidence type="ECO:0000313" key="1">
    <source>
        <dbReference type="EMBL" id="KLO07357.1"/>
    </source>
</evidence>
<protein>
    <submittedName>
        <fullName evidence="1">Uncharacterized protein</fullName>
    </submittedName>
</protein>
<reference evidence="1 2" key="1">
    <citation type="submission" date="2015-04" db="EMBL/GenBank/DDBJ databases">
        <title>Complete genome sequence of Schizopora paradoxa KUC8140, a cosmopolitan wood degrader in East Asia.</title>
        <authorList>
            <consortium name="DOE Joint Genome Institute"/>
            <person name="Min B."/>
            <person name="Park H."/>
            <person name="Jang Y."/>
            <person name="Kim J.-J."/>
            <person name="Kim K.H."/>
            <person name="Pangilinan J."/>
            <person name="Lipzen A."/>
            <person name="Riley R."/>
            <person name="Grigoriev I.V."/>
            <person name="Spatafora J.W."/>
            <person name="Choi I.-G."/>
        </authorList>
    </citation>
    <scope>NUCLEOTIDE SEQUENCE [LARGE SCALE GENOMIC DNA]</scope>
    <source>
        <strain evidence="1 2">KUC8140</strain>
    </source>
</reference>
<gene>
    <name evidence="1" type="ORF">SCHPADRAFT_652445</name>
</gene>
<proteinExistence type="predicted"/>
<sequence length="133" mass="15653">MNAPITPHHDKVGRTTLPRPNNARCLTHKIAWGRGDRELALLAFFFSTIFFRSSSMSLSVSSCSFFAYQWTFDFFEPRVTRVSMTSLWWDQRVHLRVFRNIVQLHHPTYPHLSSHSFHLSFLIPSLHYLLCFP</sequence>
<name>A0A0H2R7M2_9AGAM</name>
<dbReference type="Proteomes" id="UP000053477">
    <property type="component" value="Unassembled WGS sequence"/>
</dbReference>
<accession>A0A0H2R7M2</accession>
<organism evidence="1 2">
    <name type="scientific">Schizopora paradoxa</name>
    <dbReference type="NCBI Taxonomy" id="27342"/>
    <lineage>
        <taxon>Eukaryota</taxon>
        <taxon>Fungi</taxon>
        <taxon>Dikarya</taxon>
        <taxon>Basidiomycota</taxon>
        <taxon>Agaricomycotina</taxon>
        <taxon>Agaricomycetes</taxon>
        <taxon>Hymenochaetales</taxon>
        <taxon>Schizoporaceae</taxon>
        <taxon>Schizopora</taxon>
    </lineage>
</organism>
<dbReference type="AlphaFoldDB" id="A0A0H2R7M2"/>
<dbReference type="InParanoid" id="A0A0H2R7M2"/>
<keyword evidence="2" id="KW-1185">Reference proteome</keyword>
<dbReference type="EMBL" id="KQ086144">
    <property type="protein sequence ID" value="KLO07357.1"/>
    <property type="molecule type" value="Genomic_DNA"/>
</dbReference>
<evidence type="ECO:0000313" key="2">
    <source>
        <dbReference type="Proteomes" id="UP000053477"/>
    </source>
</evidence>